<proteinExistence type="predicted"/>
<keyword evidence="1" id="KW-1133">Transmembrane helix</keyword>
<evidence type="ECO:0000313" key="3">
    <source>
        <dbReference type="Proteomes" id="UP000010074"/>
    </source>
</evidence>
<keyword evidence="1" id="KW-0472">Membrane</keyword>
<sequence length="61" mass="6835">MLLLFLPAAAASFRSLTTLLWLLLTLPLTGFSFLISLILLRALVWSLVIVAHKYLLVVYGF</sequence>
<keyword evidence="1" id="KW-0812">Transmembrane</keyword>
<organism evidence="2 3">
    <name type="scientific">Bdellovibrio bacteriovorus str. Tiberius</name>
    <dbReference type="NCBI Taxonomy" id="1069642"/>
    <lineage>
        <taxon>Bacteria</taxon>
        <taxon>Pseudomonadati</taxon>
        <taxon>Bdellovibrionota</taxon>
        <taxon>Bdellovibrionia</taxon>
        <taxon>Bdellovibrionales</taxon>
        <taxon>Pseudobdellovibrionaceae</taxon>
        <taxon>Bdellovibrio</taxon>
    </lineage>
</organism>
<protein>
    <submittedName>
        <fullName evidence="2">Uncharacterized protein</fullName>
    </submittedName>
</protein>
<dbReference type="Proteomes" id="UP000010074">
    <property type="component" value="Chromosome"/>
</dbReference>
<dbReference type="KEGG" id="bbat:Bdt_1867"/>
<feature type="transmembrane region" description="Helical" evidence="1">
    <location>
        <begin position="31"/>
        <end position="51"/>
    </location>
</feature>
<accession>K7ZA94</accession>
<dbReference type="HOGENOM" id="CLU_2913150_0_0_7"/>
<reference evidence="2 3" key="1">
    <citation type="journal article" date="2012" name="BMC Genomics">
        <title>Genome analysis of a simultaneously predatory and prey-independent, novel Bdellovibrio bacteriovorus from the River Tiber, supports in silico predictions of both ancient and recent lateral gene transfer from diverse bacteria.</title>
        <authorList>
            <person name="Hobley L."/>
            <person name="Lerner T.R."/>
            <person name="Williams L.E."/>
            <person name="Lambert C."/>
            <person name="Till R."/>
            <person name="Milner D.S."/>
            <person name="Basford S.M."/>
            <person name="Capeness M.J."/>
            <person name="Fenton A.K."/>
            <person name="Atterbury R.J."/>
            <person name="Harris M.A."/>
            <person name="Sockett R.E."/>
        </authorList>
    </citation>
    <scope>NUCLEOTIDE SEQUENCE [LARGE SCALE GENOMIC DNA]</scope>
    <source>
        <strain evidence="2 3">Tiberius</strain>
    </source>
</reference>
<evidence type="ECO:0000256" key="1">
    <source>
        <dbReference type="SAM" id="Phobius"/>
    </source>
</evidence>
<gene>
    <name evidence="2" type="ORF">Bdt_1867</name>
</gene>
<name>K7ZA94_BDEBC</name>
<evidence type="ECO:0000313" key="2">
    <source>
        <dbReference type="EMBL" id="AFY01554.1"/>
    </source>
</evidence>
<dbReference type="PATRIC" id="fig|1069642.3.peg.1841"/>
<dbReference type="STRING" id="1069642.Bdt_1867"/>
<dbReference type="EMBL" id="CP002930">
    <property type="protein sequence ID" value="AFY01554.1"/>
    <property type="molecule type" value="Genomic_DNA"/>
</dbReference>
<dbReference type="AlphaFoldDB" id="K7ZA94"/>